<dbReference type="GO" id="GO:0070979">
    <property type="term" value="P:protein K11-linked ubiquitination"/>
    <property type="evidence" value="ECO:0007669"/>
    <property type="project" value="TreeGrafter"/>
</dbReference>
<evidence type="ECO:0000256" key="6">
    <source>
        <dbReference type="PROSITE-ProRule" id="PRU00330"/>
    </source>
</evidence>
<comment type="similarity">
    <text evidence="6">Belongs to the cullin family.</text>
</comment>
<dbReference type="PANTHER" id="PTHR45957">
    <property type="entry name" value="ANAPHASE-PROMOTING COMPLEX SUBUNIT 2"/>
    <property type="match status" value="1"/>
</dbReference>
<dbReference type="InterPro" id="IPR057975">
    <property type="entry name" value="TPR_ANAPC2"/>
</dbReference>
<dbReference type="Proteomes" id="UP001175271">
    <property type="component" value="Unassembled WGS sequence"/>
</dbReference>
<dbReference type="Gene3D" id="1.10.10.10">
    <property type="entry name" value="Winged helix-like DNA-binding domain superfamily/Winged helix DNA-binding domain"/>
    <property type="match status" value="1"/>
</dbReference>
<dbReference type="GO" id="GO:0005680">
    <property type="term" value="C:anaphase-promoting complex"/>
    <property type="evidence" value="ECO:0007669"/>
    <property type="project" value="TreeGrafter"/>
</dbReference>
<keyword evidence="10" id="KW-1185">Reference proteome</keyword>
<dbReference type="AlphaFoldDB" id="A0AA39HCW9"/>
<dbReference type="EMBL" id="JAUCMV010000004">
    <property type="protein sequence ID" value="KAK0402192.1"/>
    <property type="molecule type" value="Genomic_DNA"/>
</dbReference>
<evidence type="ECO:0000313" key="10">
    <source>
        <dbReference type="Proteomes" id="UP001175271"/>
    </source>
</evidence>
<dbReference type="GO" id="GO:0051301">
    <property type="term" value="P:cell division"/>
    <property type="evidence" value="ECO:0007669"/>
    <property type="project" value="UniProtKB-KW"/>
</dbReference>
<dbReference type="Pfam" id="PF25773">
    <property type="entry name" value="TPR_ANAPC2"/>
    <property type="match status" value="1"/>
</dbReference>
<evidence type="ECO:0000256" key="5">
    <source>
        <dbReference type="ARBA" id="ARBA00023306"/>
    </source>
</evidence>
<proteinExistence type="inferred from homology"/>
<dbReference type="InterPro" id="IPR036390">
    <property type="entry name" value="WH_DNA-bd_sf"/>
</dbReference>
<evidence type="ECO:0000313" key="9">
    <source>
        <dbReference type="EMBL" id="KAK0402192.1"/>
    </source>
</evidence>
<dbReference type="Gene3D" id="3.30.230.130">
    <property type="entry name" value="Cullin, Chain C, Domain 2"/>
    <property type="match status" value="1"/>
</dbReference>
<dbReference type="SUPFAM" id="SSF75632">
    <property type="entry name" value="Cullin homology domain"/>
    <property type="match status" value="1"/>
</dbReference>
<evidence type="ECO:0000256" key="4">
    <source>
        <dbReference type="ARBA" id="ARBA00022786"/>
    </source>
</evidence>
<dbReference type="GO" id="GO:0006511">
    <property type="term" value="P:ubiquitin-dependent protein catabolic process"/>
    <property type="evidence" value="ECO:0007669"/>
    <property type="project" value="InterPro"/>
</dbReference>
<dbReference type="PROSITE" id="PS50069">
    <property type="entry name" value="CULLIN_2"/>
    <property type="match status" value="1"/>
</dbReference>
<dbReference type="SMART" id="SM01013">
    <property type="entry name" value="APC2"/>
    <property type="match status" value="1"/>
</dbReference>
<feature type="coiled-coil region" evidence="7">
    <location>
        <begin position="709"/>
        <end position="736"/>
    </location>
</feature>
<dbReference type="GO" id="GO:0031625">
    <property type="term" value="F:ubiquitin protein ligase binding"/>
    <property type="evidence" value="ECO:0007669"/>
    <property type="project" value="InterPro"/>
</dbReference>
<evidence type="ECO:0000256" key="2">
    <source>
        <dbReference type="ARBA" id="ARBA00022618"/>
    </source>
</evidence>
<organism evidence="9 10">
    <name type="scientific">Steinernema hermaphroditum</name>
    <dbReference type="NCBI Taxonomy" id="289476"/>
    <lineage>
        <taxon>Eukaryota</taxon>
        <taxon>Metazoa</taxon>
        <taxon>Ecdysozoa</taxon>
        <taxon>Nematoda</taxon>
        <taxon>Chromadorea</taxon>
        <taxon>Rhabditida</taxon>
        <taxon>Tylenchina</taxon>
        <taxon>Panagrolaimomorpha</taxon>
        <taxon>Strongyloidoidea</taxon>
        <taxon>Steinernematidae</taxon>
        <taxon>Steinernema</taxon>
    </lineage>
</organism>
<feature type="domain" description="Cullin family profile" evidence="8">
    <location>
        <begin position="502"/>
        <end position="689"/>
    </location>
</feature>
<keyword evidence="3" id="KW-0498">Mitosis</keyword>
<dbReference type="InterPro" id="IPR036388">
    <property type="entry name" value="WH-like_DNA-bd_sf"/>
</dbReference>
<reference evidence="9" key="1">
    <citation type="submission" date="2023-06" db="EMBL/GenBank/DDBJ databases">
        <title>Genomic analysis of the entomopathogenic nematode Steinernema hermaphroditum.</title>
        <authorList>
            <person name="Schwarz E.M."/>
            <person name="Heppert J.K."/>
            <person name="Baniya A."/>
            <person name="Schwartz H.T."/>
            <person name="Tan C.-H."/>
            <person name="Antoshechkin I."/>
            <person name="Sternberg P.W."/>
            <person name="Goodrich-Blair H."/>
            <person name="Dillman A.R."/>
        </authorList>
    </citation>
    <scope>NUCLEOTIDE SEQUENCE</scope>
    <source>
        <strain evidence="9">PS9179</strain>
        <tissue evidence="9">Whole animal</tissue>
    </source>
</reference>
<keyword evidence="7" id="KW-0175">Coiled coil</keyword>
<gene>
    <name evidence="9" type="ORF">QR680_016193</name>
</gene>
<evidence type="ECO:0000259" key="8">
    <source>
        <dbReference type="PROSITE" id="PS50069"/>
    </source>
</evidence>
<keyword evidence="4" id="KW-0833">Ubl conjugation pathway</keyword>
<sequence>MIAAVSIASKSAIMMTSKSYSVSAESVTSETMATTSSPVPSTTMTTATTTSFGSYMKMSWDRVESMEEDSEQDYDSFEIVNLKGEKMRLSHAFLRSEQATFDAVDLDIKETPEERSQWYYFQRNFVLREIHTWIIESDKIGIHMLPYKLYEMLMNLHVCLRTYADIHEIAAKRRFYDDGTKIIFSKPVVELMVPVLRRLIKLSFYLFKSEHYKPLLLERTGLASGSVDRTNQLAMGFFIRINRLLLARRSVHMSVKDLTDIYVAATHHIIDRYVLDETAKKTWDRKYDQLCAFARHVKYWAMEYMIEPMHHKHLTEQVDMYARQKLIDSYIENIYDIVVTCFPHSYFLAEDLKLCIVDTQGYGRVKLADCLVREVKDRLLNVGVTTNDILRAYASAVDCLKVIDPSSVIMHKVCGIIKDYLKTRQDTVKNIIMYITTEKRDELTRDSKEAHVVFDEEGMREVNADFMVKEDADTWQSWNPDPVDANKGDNPFFRESADVFNMLVSVYGSKDQFIKEYRQLLGERLTSTNERDLSFETRYLELMKRRFTEGELQQCEVMLRDMSDSEAFDRMKMTPEIPFCMQGRIISSFFWPKLDTETVPDVIANAMDVYRQAFEDQKGNQRTLNWMNSLGYMDLDVEIYGKTIHITLPTAQAAILMKFLEKDSWNVDELCQGLDMKKSVIKRRCEWFSKNGLLRQKIVENSVAEWYTLADQPALLEKFEKRLENEEEESDEEEEPAENTEAIDALEQFWTYTKNFISNQEPVKAERIHTIFKMFASPGKQGPTIADVTGFLQRKVRANMLTYNNGYYRAVKDNLGP</sequence>
<keyword evidence="5" id="KW-0131">Cell cycle</keyword>
<dbReference type="InterPro" id="IPR059120">
    <property type="entry name" value="Cullin-like_AB"/>
</dbReference>
<dbReference type="Pfam" id="PF08672">
    <property type="entry name" value="ANAPC2"/>
    <property type="match status" value="1"/>
</dbReference>
<dbReference type="InterPro" id="IPR036317">
    <property type="entry name" value="Cullin_homology_sf"/>
</dbReference>
<keyword evidence="2" id="KW-0132">Cell division</keyword>
<accession>A0AA39HCW9</accession>
<dbReference type="Pfam" id="PF26557">
    <property type="entry name" value="Cullin_AB"/>
    <property type="match status" value="1"/>
</dbReference>
<dbReference type="Gene3D" id="1.20.1310.10">
    <property type="entry name" value="Cullin Repeats"/>
    <property type="match status" value="1"/>
</dbReference>
<name>A0AA39HCW9_9BILA</name>
<evidence type="ECO:0000256" key="1">
    <source>
        <dbReference type="ARBA" id="ARBA00016068"/>
    </source>
</evidence>
<evidence type="ECO:0000256" key="7">
    <source>
        <dbReference type="SAM" id="Coils"/>
    </source>
</evidence>
<dbReference type="PANTHER" id="PTHR45957:SF1">
    <property type="entry name" value="ANAPHASE-PROMOTING COMPLEX SUBUNIT 2"/>
    <property type="match status" value="1"/>
</dbReference>
<evidence type="ECO:0000256" key="3">
    <source>
        <dbReference type="ARBA" id="ARBA00022776"/>
    </source>
</evidence>
<comment type="caution">
    <text evidence="9">The sequence shown here is derived from an EMBL/GenBank/DDBJ whole genome shotgun (WGS) entry which is preliminary data.</text>
</comment>
<dbReference type="GO" id="GO:0007091">
    <property type="term" value="P:metaphase/anaphase transition of mitotic cell cycle"/>
    <property type="evidence" value="ECO:0007669"/>
    <property type="project" value="TreeGrafter"/>
</dbReference>
<dbReference type="SMART" id="SM00182">
    <property type="entry name" value="CULLIN"/>
    <property type="match status" value="1"/>
</dbReference>
<protein>
    <recommendedName>
        <fullName evidence="1">Anaphase-promoting complex subunit 2</fullName>
    </recommendedName>
</protein>
<dbReference type="SUPFAM" id="SSF46785">
    <property type="entry name" value="Winged helix' DNA-binding domain"/>
    <property type="match status" value="1"/>
</dbReference>
<dbReference type="InterPro" id="IPR044554">
    <property type="entry name" value="ANAPC2"/>
</dbReference>
<dbReference type="InterPro" id="IPR014786">
    <property type="entry name" value="ANAPC2_C"/>
</dbReference>
<dbReference type="InterPro" id="IPR016158">
    <property type="entry name" value="Cullin_homology"/>
</dbReference>